<reference evidence="1 2" key="1">
    <citation type="submission" date="2020-09" db="EMBL/GenBank/DDBJ databases">
        <title>De no assembly of potato wild relative species, Solanum commersonii.</title>
        <authorList>
            <person name="Cho K."/>
        </authorList>
    </citation>
    <scope>NUCLEOTIDE SEQUENCE [LARGE SCALE GENOMIC DNA]</scope>
    <source>
        <strain evidence="1">LZ3.2</strain>
        <tissue evidence="1">Leaf</tissue>
    </source>
</reference>
<dbReference type="Proteomes" id="UP000824120">
    <property type="component" value="Chromosome 8"/>
</dbReference>
<comment type="caution">
    <text evidence="1">The sequence shown here is derived from an EMBL/GenBank/DDBJ whole genome shotgun (WGS) entry which is preliminary data.</text>
</comment>
<keyword evidence="2" id="KW-1185">Reference proteome</keyword>
<sequence length="140" mass="16703">MKWCRLPKKSQEKKDRWQLFICGERNRGQQSIYCIRWRCYSQCEPTGKVIIPSCIHGFYNVFPLDSKWCVPEELFNVKTLPPLIDTKLGRKNKNVSRASMRISRAREGTNVQFERESDTREPQHFGQFSLNYYRITHDLI</sequence>
<dbReference type="AlphaFoldDB" id="A0A9J5XVD4"/>
<gene>
    <name evidence="1" type="ORF">H5410_041400</name>
</gene>
<evidence type="ECO:0000313" key="2">
    <source>
        <dbReference type="Proteomes" id="UP000824120"/>
    </source>
</evidence>
<name>A0A9J5XVD4_SOLCO</name>
<evidence type="ECO:0000313" key="1">
    <source>
        <dbReference type="EMBL" id="KAG5590886.1"/>
    </source>
</evidence>
<protein>
    <submittedName>
        <fullName evidence="1">Uncharacterized protein</fullName>
    </submittedName>
</protein>
<proteinExistence type="predicted"/>
<organism evidence="1 2">
    <name type="scientific">Solanum commersonii</name>
    <name type="common">Commerson's wild potato</name>
    <name type="synonym">Commerson's nightshade</name>
    <dbReference type="NCBI Taxonomy" id="4109"/>
    <lineage>
        <taxon>Eukaryota</taxon>
        <taxon>Viridiplantae</taxon>
        <taxon>Streptophyta</taxon>
        <taxon>Embryophyta</taxon>
        <taxon>Tracheophyta</taxon>
        <taxon>Spermatophyta</taxon>
        <taxon>Magnoliopsida</taxon>
        <taxon>eudicotyledons</taxon>
        <taxon>Gunneridae</taxon>
        <taxon>Pentapetalae</taxon>
        <taxon>asterids</taxon>
        <taxon>lamiids</taxon>
        <taxon>Solanales</taxon>
        <taxon>Solanaceae</taxon>
        <taxon>Solanoideae</taxon>
        <taxon>Solaneae</taxon>
        <taxon>Solanum</taxon>
    </lineage>
</organism>
<accession>A0A9J5XVD4</accession>
<dbReference type="EMBL" id="JACXVP010000008">
    <property type="protein sequence ID" value="KAG5590886.1"/>
    <property type="molecule type" value="Genomic_DNA"/>
</dbReference>